<proteinExistence type="predicted"/>
<organism evidence="1">
    <name type="scientific">uncultured Caudovirales phage</name>
    <dbReference type="NCBI Taxonomy" id="2100421"/>
    <lineage>
        <taxon>Viruses</taxon>
        <taxon>Duplodnaviria</taxon>
        <taxon>Heunggongvirae</taxon>
        <taxon>Uroviricota</taxon>
        <taxon>Caudoviricetes</taxon>
        <taxon>Peduoviridae</taxon>
        <taxon>Maltschvirus</taxon>
        <taxon>Maltschvirus maltsch</taxon>
    </lineage>
</organism>
<gene>
    <name evidence="1" type="ORF">UFOVP5_17</name>
</gene>
<protein>
    <recommendedName>
        <fullName evidence="2">Lysis protein</fullName>
    </recommendedName>
</protein>
<sequence length="157" mass="16376">MIAAALTRYWSHIGLAVALALLAVAWMGWRAEKALRQADRASYAQAQADAALIAKRALDAVEARYRRNAENADQTYTKELADARSSADRYIATHRVRVPSVAGNASGTVASASGGSAGVSDTVPASAVMVSDGDVQACTAAAAYAVKAHEWALTLAK</sequence>
<evidence type="ECO:0000313" key="1">
    <source>
        <dbReference type="EMBL" id="CAB4120780.1"/>
    </source>
</evidence>
<accession>A0A6J5KK63</accession>
<evidence type="ECO:0008006" key="2">
    <source>
        <dbReference type="Google" id="ProtNLM"/>
    </source>
</evidence>
<reference evidence="1" key="1">
    <citation type="submission" date="2020-04" db="EMBL/GenBank/DDBJ databases">
        <authorList>
            <person name="Chiriac C."/>
            <person name="Salcher M."/>
            <person name="Ghai R."/>
            <person name="Kavagutti S V."/>
        </authorList>
    </citation>
    <scope>NUCLEOTIDE SEQUENCE</scope>
</reference>
<dbReference type="EMBL" id="LR796135">
    <property type="protein sequence ID" value="CAB4120780.1"/>
    <property type="molecule type" value="Genomic_DNA"/>
</dbReference>
<name>A0A6J5KK63_9CAUD</name>